<evidence type="ECO:0000259" key="4">
    <source>
        <dbReference type="Pfam" id="PF04783"/>
    </source>
</evidence>
<dbReference type="Proteomes" id="UP001652623">
    <property type="component" value="Chromosome 5"/>
</dbReference>
<feature type="compositionally biased region" description="Low complexity" evidence="2">
    <location>
        <begin position="68"/>
        <end position="78"/>
    </location>
</feature>
<dbReference type="AlphaFoldDB" id="A0A6P3ZUQ2"/>
<feature type="domain" description="DUF632" evidence="3">
    <location>
        <begin position="300"/>
        <end position="605"/>
    </location>
</feature>
<feature type="region of interest" description="Disordered" evidence="2">
    <location>
        <begin position="245"/>
        <end position="283"/>
    </location>
</feature>
<dbReference type="GeneID" id="107420703"/>
<dbReference type="PANTHER" id="PTHR21450:SF7">
    <property type="entry name" value="DNA LIGASE (DUF630 AND DUF632)"/>
    <property type="match status" value="1"/>
</dbReference>
<dbReference type="Pfam" id="PF04783">
    <property type="entry name" value="DUF630"/>
    <property type="match status" value="1"/>
</dbReference>
<reference evidence="6" key="1">
    <citation type="submission" date="2025-08" db="UniProtKB">
        <authorList>
            <consortium name="RefSeq"/>
        </authorList>
    </citation>
    <scope>IDENTIFICATION</scope>
    <source>
        <tissue evidence="6">Seedling</tissue>
    </source>
</reference>
<sequence>MGCAQSRIENEESVSRCKDRKILMKDAVVARNAFAAGHSGYAVALKNTGAALSDYGHGETEETPELHQLQQQPLDSTSQPPPPPPPPPPIDQLPPPPPPLPNFSPITIKRATSMPEIRMKHGKPGRVTDSITIAEEDEEEEEEEEDGHENGKGLRRSRRSRNGVAGEMGSSEVVSAAAPSSPPRTPEMKTVVPPMPESELKGMAWDFFFMMDNMAGSSLGGEEESRVEADGQHGNMEFGEAQNVDVNGRNLGNGVEPKTPEKVEEEKPLEEETPVKPIEHSHTAPPEFRRAVKMGPRVSLLQVLNQIDDHFLKASESAQEVSKMLEATRLHYHSNFADNRGNIDHSARVMRVITWNRSFRGIPNGDGGKDDFDSEEYETHATVLDKLLAWEKKLYEEVKQGELMKLEYQRKVTLLNKQKKRGASAETLEKTKAAVSHLHTRYIVDMQSMDSTVSEVNRLRDEQLYPKLVNLVDGMAKMWGSMCIHHDSQLKIVIDIKSLDISQAPKETTKHHHERTIQLLNVVEEWNSQFEKLVTHQKQYIQALNSWLKLNLIPIESSLKEKISSPPRAQNPPIQSLLYSWHDFLEKLPDELAKSAITSFAAVIKTIMLHQEEEMKLKEKCEETRKEYIRKNQAFEEWYQKYMNRRAHDETDQGRGEDTNIKDPIAEKQFAVESLKKRLEEEIEDHQKHCVQVREKSLGSLKTRLPELFRAMSDYAHACYDAYERLRSITESQNSNGNGPRV</sequence>
<keyword evidence="1" id="KW-0175">Coiled coil</keyword>
<dbReference type="InterPro" id="IPR006867">
    <property type="entry name" value="DUF632"/>
</dbReference>
<dbReference type="RefSeq" id="XP_015885215.1">
    <property type="nucleotide sequence ID" value="XM_016029729.4"/>
</dbReference>
<protein>
    <submittedName>
        <fullName evidence="6">Nitrate regulatory gene2 protein</fullName>
    </submittedName>
</protein>
<dbReference type="PANTHER" id="PTHR21450">
    <property type="entry name" value="PROTEIN ALTERED PHOSPHATE STARVATION RESPONSE 1"/>
    <property type="match status" value="1"/>
</dbReference>
<name>A0A6P3ZUQ2_ZIZJJ</name>
<dbReference type="Pfam" id="PF04782">
    <property type="entry name" value="DUF632"/>
    <property type="match status" value="1"/>
</dbReference>
<gene>
    <name evidence="6" type="primary">LOC107420703</name>
</gene>
<feature type="region of interest" description="Disordered" evidence="2">
    <location>
        <begin position="135"/>
        <end position="195"/>
    </location>
</feature>
<accession>A0A6P3ZUQ2</accession>
<evidence type="ECO:0000259" key="3">
    <source>
        <dbReference type="Pfam" id="PF04782"/>
    </source>
</evidence>
<evidence type="ECO:0000256" key="2">
    <source>
        <dbReference type="SAM" id="MobiDB-lite"/>
    </source>
</evidence>
<dbReference type="KEGG" id="zju:107420703"/>
<feature type="compositionally biased region" description="Basic and acidic residues" evidence="2">
    <location>
        <begin position="273"/>
        <end position="283"/>
    </location>
</feature>
<feature type="compositionally biased region" description="Pro residues" evidence="2">
    <location>
        <begin position="79"/>
        <end position="102"/>
    </location>
</feature>
<dbReference type="InParanoid" id="A0A6P3ZUQ2"/>
<dbReference type="InterPro" id="IPR006868">
    <property type="entry name" value="DUF630"/>
</dbReference>
<feature type="compositionally biased region" description="Acidic residues" evidence="2">
    <location>
        <begin position="135"/>
        <end position="147"/>
    </location>
</feature>
<feature type="region of interest" description="Disordered" evidence="2">
    <location>
        <begin position="54"/>
        <end position="106"/>
    </location>
</feature>
<proteinExistence type="predicted"/>
<dbReference type="FunCoup" id="A0A6P3ZUQ2">
    <property type="interactions" value="918"/>
</dbReference>
<dbReference type="SUPFAM" id="SSF101447">
    <property type="entry name" value="Formin homology 2 domain (FH2 domain)"/>
    <property type="match status" value="1"/>
</dbReference>
<evidence type="ECO:0000313" key="5">
    <source>
        <dbReference type="Proteomes" id="UP001652623"/>
    </source>
</evidence>
<feature type="coiled-coil region" evidence="1">
    <location>
        <begin position="665"/>
        <end position="696"/>
    </location>
</feature>
<evidence type="ECO:0000313" key="6">
    <source>
        <dbReference type="RefSeq" id="XP_015885215.1"/>
    </source>
</evidence>
<feature type="domain" description="DUF630" evidence="4">
    <location>
        <begin position="1"/>
        <end position="59"/>
    </location>
</feature>
<evidence type="ECO:0000256" key="1">
    <source>
        <dbReference type="SAM" id="Coils"/>
    </source>
</evidence>
<organism evidence="5 6">
    <name type="scientific">Ziziphus jujuba</name>
    <name type="common">Chinese jujube</name>
    <name type="synonym">Ziziphus sativa</name>
    <dbReference type="NCBI Taxonomy" id="326968"/>
    <lineage>
        <taxon>Eukaryota</taxon>
        <taxon>Viridiplantae</taxon>
        <taxon>Streptophyta</taxon>
        <taxon>Embryophyta</taxon>
        <taxon>Tracheophyta</taxon>
        <taxon>Spermatophyta</taxon>
        <taxon>Magnoliopsida</taxon>
        <taxon>eudicotyledons</taxon>
        <taxon>Gunneridae</taxon>
        <taxon>Pentapetalae</taxon>
        <taxon>rosids</taxon>
        <taxon>fabids</taxon>
        <taxon>Rosales</taxon>
        <taxon>Rhamnaceae</taxon>
        <taxon>Paliureae</taxon>
        <taxon>Ziziphus</taxon>
    </lineage>
</organism>
<keyword evidence="5" id="KW-1185">Reference proteome</keyword>